<protein>
    <submittedName>
        <fullName evidence="1">Uncharacterized protein</fullName>
    </submittedName>
</protein>
<sequence>MWDWIPTEVIELLLHGLAHLCLRRQTQTPALRTCTSATRSSTSISLPVATDTMPLFYLPLTPESSSISVSPSLKLTALSEAHRRWVVDCAPASWIEVAFRGLKCLLVDRSGGFRRIGVSAWWASWWVSASRRGGLRGVFRHLGMGSGVSAWWVSASRCGFRRIGVVGFGVPAR</sequence>
<reference evidence="1" key="1">
    <citation type="submission" date="2020-03" db="EMBL/GenBank/DDBJ databases">
        <title>Castanea mollissima Vanexum genome sequencing.</title>
        <authorList>
            <person name="Staton M."/>
        </authorList>
    </citation>
    <scope>NUCLEOTIDE SEQUENCE</scope>
    <source>
        <tissue evidence="1">Leaf</tissue>
    </source>
</reference>
<evidence type="ECO:0000313" key="2">
    <source>
        <dbReference type="Proteomes" id="UP000737018"/>
    </source>
</evidence>
<keyword evidence="2" id="KW-1185">Reference proteome</keyword>
<accession>A0A8J4W421</accession>
<name>A0A8J4W421_9ROSI</name>
<gene>
    <name evidence="1" type="ORF">CMV_001922</name>
</gene>
<comment type="caution">
    <text evidence="1">The sequence shown here is derived from an EMBL/GenBank/DDBJ whole genome shotgun (WGS) entry which is preliminary data.</text>
</comment>
<organism evidence="1 2">
    <name type="scientific">Castanea mollissima</name>
    <name type="common">Chinese chestnut</name>
    <dbReference type="NCBI Taxonomy" id="60419"/>
    <lineage>
        <taxon>Eukaryota</taxon>
        <taxon>Viridiplantae</taxon>
        <taxon>Streptophyta</taxon>
        <taxon>Embryophyta</taxon>
        <taxon>Tracheophyta</taxon>
        <taxon>Spermatophyta</taxon>
        <taxon>Magnoliopsida</taxon>
        <taxon>eudicotyledons</taxon>
        <taxon>Gunneridae</taxon>
        <taxon>Pentapetalae</taxon>
        <taxon>rosids</taxon>
        <taxon>fabids</taxon>
        <taxon>Fagales</taxon>
        <taxon>Fagaceae</taxon>
        <taxon>Castanea</taxon>
    </lineage>
</organism>
<dbReference type="EMBL" id="JRKL02000127">
    <property type="protein sequence ID" value="KAF3974774.1"/>
    <property type="molecule type" value="Genomic_DNA"/>
</dbReference>
<proteinExistence type="predicted"/>
<dbReference type="AlphaFoldDB" id="A0A8J4W421"/>
<evidence type="ECO:0000313" key="1">
    <source>
        <dbReference type="EMBL" id="KAF3974774.1"/>
    </source>
</evidence>
<dbReference type="Proteomes" id="UP000737018">
    <property type="component" value="Unassembled WGS sequence"/>
</dbReference>